<dbReference type="Proteomes" id="UP001184853">
    <property type="component" value="Unassembled WGS sequence"/>
</dbReference>
<evidence type="ECO:0000256" key="1">
    <source>
        <dbReference type="SAM" id="SignalP"/>
    </source>
</evidence>
<dbReference type="EMBL" id="JAVDQS010000003">
    <property type="protein sequence ID" value="MDR6404532.1"/>
    <property type="molecule type" value="Genomic_DNA"/>
</dbReference>
<protein>
    <recommendedName>
        <fullName evidence="4">DUF3828 domain-containing protein</fullName>
    </recommendedName>
</protein>
<evidence type="ECO:0000313" key="3">
    <source>
        <dbReference type="Proteomes" id="UP001184853"/>
    </source>
</evidence>
<sequence length="183" mass="21760">MKKIISFSVVVFLLAFGQAAAQKSSKKNSQPKVQNIQKGNPVAEKWVKENVENLYNNFDDRPMTKEQYMQKQLFFFTQKYFDFKSDLASLTYNRDGMTETKFLEKWNKDYPMKDSKSDEVLLFGRFDYDKIAVSDIRFLKKVDDKLWYSFFIEDTKSKKKLHKKILLAPIENSFRIDEVRNVQ</sequence>
<keyword evidence="1" id="KW-0732">Signal</keyword>
<dbReference type="RefSeq" id="WP_115979911.1">
    <property type="nucleotide sequence ID" value="NZ_JAVDQS010000003.1"/>
</dbReference>
<accession>A0ABU1LCT0</accession>
<name>A0ABU1LCT0_9FLAO</name>
<gene>
    <name evidence="2" type="ORF">J2781_001452</name>
</gene>
<feature type="chain" id="PRO_5045488636" description="DUF3828 domain-containing protein" evidence="1">
    <location>
        <begin position="22"/>
        <end position="183"/>
    </location>
</feature>
<organism evidence="2 3">
    <name type="scientific">Chryseobacterium geocarposphaerae</name>
    <dbReference type="NCBI Taxonomy" id="1416776"/>
    <lineage>
        <taxon>Bacteria</taxon>
        <taxon>Pseudomonadati</taxon>
        <taxon>Bacteroidota</taxon>
        <taxon>Flavobacteriia</taxon>
        <taxon>Flavobacteriales</taxon>
        <taxon>Weeksellaceae</taxon>
        <taxon>Chryseobacterium group</taxon>
        <taxon>Chryseobacterium</taxon>
    </lineage>
</organism>
<keyword evidence="3" id="KW-1185">Reference proteome</keyword>
<reference evidence="2 3" key="1">
    <citation type="submission" date="2023-07" db="EMBL/GenBank/DDBJ databases">
        <title>Sorghum-associated microbial communities from plants grown in Nebraska, USA.</title>
        <authorList>
            <person name="Schachtman D."/>
        </authorList>
    </citation>
    <scope>NUCLEOTIDE SEQUENCE [LARGE SCALE GENOMIC DNA]</scope>
    <source>
        <strain evidence="2 3">DS1709</strain>
    </source>
</reference>
<feature type="signal peptide" evidence="1">
    <location>
        <begin position="1"/>
        <end position="21"/>
    </location>
</feature>
<evidence type="ECO:0000313" key="2">
    <source>
        <dbReference type="EMBL" id="MDR6404532.1"/>
    </source>
</evidence>
<comment type="caution">
    <text evidence="2">The sequence shown here is derived from an EMBL/GenBank/DDBJ whole genome shotgun (WGS) entry which is preliminary data.</text>
</comment>
<evidence type="ECO:0008006" key="4">
    <source>
        <dbReference type="Google" id="ProtNLM"/>
    </source>
</evidence>
<proteinExistence type="predicted"/>